<organism evidence="1 2">
    <name type="scientific">Phlebiopsis gigantea (strain 11061_1 CR5-6)</name>
    <name type="common">White-rot fungus</name>
    <name type="synonym">Peniophora gigantea</name>
    <dbReference type="NCBI Taxonomy" id="745531"/>
    <lineage>
        <taxon>Eukaryota</taxon>
        <taxon>Fungi</taxon>
        <taxon>Dikarya</taxon>
        <taxon>Basidiomycota</taxon>
        <taxon>Agaricomycotina</taxon>
        <taxon>Agaricomycetes</taxon>
        <taxon>Polyporales</taxon>
        <taxon>Phanerochaetaceae</taxon>
        <taxon>Phlebiopsis</taxon>
    </lineage>
</organism>
<dbReference type="EMBL" id="KN840438">
    <property type="protein sequence ID" value="KIP12723.1"/>
    <property type="molecule type" value="Genomic_DNA"/>
</dbReference>
<evidence type="ECO:0000313" key="2">
    <source>
        <dbReference type="Proteomes" id="UP000053257"/>
    </source>
</evidence>
<sequence>MSRLWWSARALWYHSCHTRNRSTPRFVRQASTAKALDGTQSLIRERLTAVSTTLADITAYADWESMEQEAEKLKSQLQDETAWEDKSRIAKALKTQSTLARLEKRISGYRELRVAVSDVRELTS</sequence>
<name>A0A0C3PXA6_PHLG1</name>
<dbReference type="Gene3D" id="1.20.58.410">
    <property type="entry name" value="Release factor"/>
    <property type="match status" value="1"/>
</dbReference>
<keyword evidence="2" id="KW-1185">Reference proteome</keyword>
<dbReference type="AlphaFoldDB" id="A0A0C3PXA6"/>
<proteinExistence type="predicted"/>
<dbReference type="Proteomes" id="UP000053257">
    <property type="component" value="Unassembled WGS sequence"/>
</dbReference>
<reference evidence="1 2" key="1">
    <citation type="journal article" date="2014" name="PLoS Genet.">
        <title>Analysis of the Phlebiopsis gigantea genome, transcriptome and secretome provides insight into its pioneer colonization strategies of wood.</title>
        <authorList>
            <person name="Hori C."/>
            <person name="Ishida T."/>
            <person name="Igarashi K."/>
            <person name="Samejima M."/>
            <person name="Suzuki H."/>
            <person name="Master E."/>
            <person name="Ferreira P."/>
            <person name="Ruiz-Duenas F.J."/>
            <person name="Held B."/>
            <person name="Canessa P."/>
            <person name="Larrondo L.F."/>
            <person name="Schmoll M."/>
            <person name="Druzhinina I.S."/>
            <person name="Kubicek C.P."/>
            <person name="Gaskell J.A."/>
            <person name="Kersten P."/>
            <person name="St John F."/>
            <person name="Glasner J."/>
            <person name="Sabat G."/>
            <person name="Splinter BonDurant S."/>
            <person name="Syed K."/>
            <person name="Yadav J."/>
            <person name="Mgbeahuruike A.C."/>
            <person name="Kovalchuk A."/>
            <person name="Asiegbu F.O."/>
            <person name="Lackner G."/>
            <person name="Hoffmeister D."/>
            <person name="Rencoret J."/>
            <person name="Gutierrez A."/>
            <person name="Sun H."/>
            <person name="Lindquist E."/>
            <person name="Barry K."/>
            <person name="Riley R."/>
            <person name="Grigoriev I.V."/>
            <person name="Henrissat B."/>
            <person name="Kues U."/>
            <person name="Berka R.M."/>
            <person name="Martinez A.T."/>
            <person name="Covert S.F."/>
            <person name="Blanchette R.A."/>
            <person name="Cullen D."/>
        </authorList>
    </citation>
    <scope>NUCLEOTIDE SEQUENCE [LARGE SCALE GENOMIC DNA]</scope>
    <source>
        <strain evidence="1 2">11061_1 CR5-6</strain>
    </source>
</reference>
<evidence type="ECO:0000313" key="1">
    <source>
        <dbReference type="EMBL" id="KIP12723.1"/>
    </source>
</evidence>
<gene>
    <name evidence="1" type="ORF">PHLGIDRAFT_133817</name>
</gene>
<protein>
    <recommendedName>
        <fullName evidence="3">Peptide chain release factor domain-containing protein</fullName>
    </recommendedName>
</protein>
<evidence type="ECO:0008006" key="3">
    <source>
        <dbReference type="Google" id="ProtNLM"/>
    </source>
</evidence>
<accession>A0A0C3PXA6</accession>
<dbReference type="HOGENOM" id="CLU_2004736_0_0_1"/>